<dbReference type="AlphaFoldDB" id="A0A1H3PJY2"/>
<dbReference type="InterPro" id="IPR011251">
    <property type="entry name" value="Luciferase-like_dom"/>
</dbReference>
<keyword evidence="9" id="KW-1185">Reference proteome</keyword>
<keyword evidence="1 6" id="KW-0285">Flavoprotein</keyword>
<organism evidence="8 9">
    <name type="scientific">Amycolatopsis xylanica</name>
    <dbReference type="NCBI Taxonomy" id="589385"/>
    <lineage>
        <taxon>Bacteria</taxon>
        <taxon>Bacillati</taxon>
        <taxon>Actinomycetota</taxon>
        <taxon>Actinomycetes</taxon>
        <taxon>Pseudonocardiales</taxon>
        <taxon>Pseudonocardiaceae</taxon>
        <taxon>Amycolatopsis</taxon>
    </lineage>
</organism>
<dbReference type="RefSeq" id="WP_091295706.1">
    <property type="nucleotide sequence ID" value="NZ_FNON01000008.1"/>
</dbReference>
<evidence type="ECO:0000256" key="2">
    <source>
        <dbReference type="ARBA" id="ARBA00022643"/>
    </source>
</evidence>
<dbReference type="STRING" id="589385.SAMN05421504_108254"/>
<keyword evidence="4 8" id="KW-0503">Monooxygenase</keyword>
<feature type="binding site" evidence="6">
    <location>
        <position position="143"/>
    </location>
    <ligand>
        <name>FMN</name>
        <dbReference type="ChEBI" id="CHEBI:58210"/>
    </ligand>
</feature>
<dbReference type="SUPFAM" id="SSF51679">
    <property type="entry name" value="Bacterial luciferase-like"/>
    <property type="match status" value="1"/>
</dbReference>
<evidence type="ECO:0000256" key="4">
    <source>
        <dbReference type="ARBA" id="ARBA00023033"/>
    </source>
</evidence>
<feature type="binding site" evidence="6">
    <location>
        <position position="139"/>
    </location>
    <ligand>
        <name>FMN</name>
        <dbReference type="ChEBI" id="CHEBI:58210"/>
    </ligand>
</feature>
<evidence type="ECO:0000256" key="6">
    <source>
        <dbReference type="PIRSR" id="PIRSR000337-1"/>
    </source>
</evidence>
<evidence type="ECO:0000313" key="8">
    <source>
        <dbReference type="EMBL" id="SDZ01350.1"/>
    </source>
</evidence>
<dbReference type="InterPro" id="IPR016215">
    <property type="entry name" value="NTA_MOA"/>
</dbReference>
<dbReference type="EMBL" id="FNON01000008">
    <property type="protein sequence ID" value="SDZ01350.1"/>
    <property type="molecule type" value="Genomic_DNA"/>
</dbReference>
<reference evidence="8 9" key="1">
    <citation type="submission" date="2016-10" db="EMBL/GenBank/DDBJ databases">
        <authorList>
            <person name="de Groot N.N."/>
        </authorList>
    </citation>
    <scope>NUCLEOTIDE SEQUENCE [LARGE SCALE GENOMIC DNA]</scope>
    <source>
        <strain evidence="8 9">CPCC 202699</strain>
    </source>
</reference>
<dbReference type="InterPro" id="IPR051260">
    <property type="entry name" value="Diverse_substr_monoxygenases"/>
</dbReference>
<dbReference type="GO" id="GO:0004497">
    <property type="term" value="F:monooxygenase activity"/>
    <property type="evidence" value="ECO:0007669"/>
    <property type="project" value="UniProtKB-KW"/>
</dbReference>
<feature type="binding site" evidence="6">
    <location>
        <position position="89"/>
    </location>
    <ligand>
        <name>FMN</name>
        <dbReference type="ChEBI" id="CHEBI:58210"/>
    </ligand>
</feature>
<protein>
    <submittedName>
        <fullName evidence="8">Flavin-dependent oxidoreductase, luciferase family (Includes alkanesulfonate monooxygenase SsuD and methylene tetrahydromethanopterin reductase)</fullName>
    </submittedName>
</protein>
<evidence type="ECO:0000313" key="9">
    <source>
        <dbReference type="Proteomes" id="UP000199515"/>
    </source>
</evidence>
<sequence length="402" mass="43945">MHLGVLFPSSQLTVWADSPVGSHIALESFTHLARTAERGCFDFLILADHPRQAEHLGEFFELGVAGEPDQITLLSAVAASTSHLGLVATVNATFNEPFDIARRLSTLDRLSGGRAGWNVVTTSDAATGANFRRGGYLPHADRYRRAAEFVDVTRKIWAGGRFEHHGPQFSVSGEFAAPPSPQGTPLMLQAGMSEQGREFGAAYADVVYSGCKGEAGRAFYRDLRPRFARHGRTPKVMPGVSFVLGDSPEEARENARAARLQEVCPRRALWYLERFWGRDLSTCDPDGPLPDLDPDLTTAPDPVARATRIEKWRALAAEQRLSIRELVLKLTDPKPFTGTPRQVAAAMDDYVRGGGSDGFILVPRSAPRGLDEFVAKVVPELRDRGALRPEYSATTLRGHLGS</sequence>
<feature type="binding site" evidence="6">
    <location>
        <position position="48"/>
    </location>
    <ligand>
        <name>FMN</name>
        <dbReference type="ChEBI" id="CHEBI:58210"/>
    </ligand>
</feature>
<feature type="binding site" evidence="6">
    <location>
        <position position="193"/>
    </location>
    <ligand>
        <name>FMN</name>
        <dbReference type="ChEBI" id="CHEBI:58210"/>
    </ligand>
</feature>
<keyword evidence="3" id="KW-0560">Oxidoreductase</keyword>
<dbReference type="Pfam" id="PF00296">
    <property type="entry name" value="Bac_luciferase"/>
    <property type="match status" value="1"/>
</dbReference>
<dbReference type="Proteomes" id="UP000199515">
    <property type="component" value="Unassembled WGS sequence"/>
</dbReference>
<evidence type="ECO:0000256" key="1">
    <source>
        <dbReference type="ARBA" id="ARBA00022630"/>
    </source>
</evidence>
<evidence type="ECO:0000256" key="3">
    <source>
        <dbReference type="ARBA" id="ARBA00023002"/>
    </source>
</evidence>
<dbReference type="Gene3D" id="3.20.20.30">
    <property type="entry name" value="Luciferase-like domain"/>
    <property type="match status" value="1"/>
</dbReference>
<evidence type="ECO:0000259" key="7">
    <source>
        <dbReference type="Pfam" id="PF00296"/>
    </source>
</evidence>
<dbReference type="GO" id="GO:0016705">
    <property type="term" value="F:oxidoreductase activity, acting on paired donors, with incorporation or reduction of molecular oxygen"/>
    <property type="evidence" value="ECO:0007669"/>
    <property type="project" value="InterPro"/>
</dbReference>
<dbReference type="OrthoDB" id="9135350at2"/>
<accession>A0A1H3PJY2</accession>
<proteinExistence type="inferred from homology"/>
<evidence type="ECO:0000256" key="5">
    <source>
        <dbReference type="ARBA" id="ARBA00033748"/>
    </source>
</evidence>
<comment type="similarity">
    <text evidence="5">Belongs to the NtaA/SnaA/DszA monooxygenase family.</text>
</comment>
<name>A0A1H3PJY2_9PSEU</name>
<gene>
    <name evidence="8" type="ORF">SAMN05421504_108254</name>
</gene>
<dbReference type="PANTHER" id="PTHR30011:SF16">
    <property type="entry name" value="C2H2 FINGER DOMAIN TRANSCRIPTION FACTOR (EUROFUNG)-RELATED"/>
    <property type="match status" value="1"/>
</dbReference>
<feature type="domain" description="Luciferase-like" evidence="7">
    <location>
        <begin position="20"/>
        <end position="355"/>
    </location>
</feature>
<keyword evidence="2 6" id="KW-0288">FMN</keyword>
<dbReference type="PIRSF" id="PIRSF000337">
    <property type="entry name" value="NTA_MOA"/>
    <property type="match status" value="1"/>
</dbReference>
<dbReference type="InterPro" id="IPR036661">
    <property type="entry name" value="Luciferase-like_sf"/>
</dbReference>
<dbReference type="PANTHER" id="PTHR30011">
    <property type="entry name" value="ALKANESULFONATE MONOOXYGENASE-RELATED"/>
    <property type="match status" value="1"/>
</dbReference>